<dbReference type="InterPro" id="IPR027417">
    <property type="entry name" value="P-loop_NTPase"/>
</dbReference>
<accession>A0A1B7KSG4</accession>
<evidence type="ECO:0000313" key="1">
    <source>
        <dbReference type="EMBL" id="OAT72949.1"/>
    </source>
</evidence>
<dbReference type="AlphaFoldDB" id="A0A1B7KSG4"/>
<proteinExistence type="predicted"/>
<dbReference type="SUPFAM" id="SSF52540">
    <property type="entry name" value="P-loop containing nucleoside triphosphate hydrolases"/>
    <property type="match status" value="1"/>
</dbReference>
<dbReference type="EMBL" id="LXMA01000023">
    <property type="protein sequence ID" value="OAT72949.1"/>
    <property type="molecule type" value="Genomic_DNA"/>
</dbReference>
<organism evidence="1 2">
    <name type="scientific">Parageobacillus thermoglucosidasius</name>
    <name type="common">Geobacillus thermoglucosidasius</name>
    <dbReference type="NCBI Taxonomy" id="1426"/>
    <lineage>
        <taxon>Bacteria</taxon>
        <taxon>Bacillati</taxon>
        <taxon>Bacillota</taxon>
        <taxon>Bacilli</taxon>
        <taxon>Bacillales</taxon>
        <taxon>Anoxybacillaceae</taxon>
        <taxon>Parageobacillus</taxon>
    </lineage>
</organism>
<dbReference type="Proteomes" id="UP000078290">
    <property type="component" value="Unassembled WGS sequence"/>
</dbReference>
<comment type="caution">
    <text evidence="1">The sequence shown here is derived from an EMBL/GenBank/DDBJ whole genome shotgun (WGS) entry which is preliminary data.</text>
</comment>
<protein>
    <submittedName>
        <fullName evidence="1">Uncharacterized protein</fullName>
    </submittedName>
</protein>
<reference evidence="2" key="1">
    <citation type="submission" date="2016-05" db="EMBL/GenBank/DDBJ databases">
        <authorList>
            <person name="Wang W."/>
            <person name="Zhu L."/>
        </authorList>
    </citation>
    <scope>NUCLEOTIDE SEQUENCE [LARGE SCALE GENOMIC DNA]</scope>
    <source>
        <strain evidence="2">W-2</strain>
    </source>
</reference>
<evidence type="ECO:0000313" key="2">
    <source>
        <dbReference type="Proteomes" id="UP000078290"/>
    </source>
</evidence>
<dbReference type="Gene3D" id="3.40.50.300">
    <property type="entry name" value="P-loop containing nucleotide triphosphate hydrolases"/>
    <property type="match status" value="1"/>
</dbReference>
<sequence length="67" mass="7545">MYILARALLKDAPILLLDEATASLDPENELYIQQAIQELVPIKRLLSLPTNCKRSNDQKCRSDSCAE</sequence>
<gene>
    <name evidence="1" type="ORF">A7K69_08450</name>
</gene>
<name>A0A1B7KSG4_PARTM</name>